<protein>
    <submittedName>
        <fullName evidence="1">Uncharacterized protein</fullName>
    </submittedName>
</protein>
<dbReference type="EMBL" id="CP036281">
    <property type="protein sequence ID" value="QDU82481.1"/>
    <property type="molecule type" value="Genomic_DNA"/>
</dbReference>
<reference evidence="1 2" key="1">
    <citation type="submission" date="2019-02" db="EMBL/GenBank/DDBJ databases">
        <title>Deep-cultivation of Planctomycetes and their phenomic and genomic characterization uncovers novel biology.</title>
        <authorList>
            <person name="Wiegand S."/>
            <person name="Jogler M."/>
            <person name="Boedeker C."/>
            <person name="Pinto D."/>
            <person name="Vollmers J."/>
            <person name="Rivas-Marin E."/>
            <person name="Kohn T."/>
            <person name="Peeters S.H."/>
            <person name="Heuer A."/>
            <person name="Rast P."/>
            <person name="Oberbeckmann S."/>
            <person name="Bunk B."/>
            <person name="Jeske O."/>
            <person name="Meyerdierks A."/>
            <person name="Storesund J.E."/>
            <person name="Kallscheuer N."/>
            <person name="Luecker S."/>
            <person name="Lage O.M."/>
            <person name="Pohl T."/>
            <person name="Merkel B.J."/>
            <person name="Hornburger P."/>
            <person name="Mueller R.-W."/>
            <person name="Bruemmer F."/>
            <person name="Labrenz M."/>
            <person name="Spormann A.M."/>
            <person name="Op den Camp H."/>
            <person name="Overmann J."/>
            <person name="Amann R."/>
            <person name="Jetten M.S.M."/>
            <person name="Mascher T."/>
            <person name="Medema M.H."/>
            <person name="Devos D.P."/>
            <person name="Kaster A.-K."/>
            <person name="Ovreas L."/>
            <person name="Rohde M."/>
            <person name="Galperin M.Y."/>
            <person name="Jogler C."/>
        </authorList>
    </citation>
    <scope>NUCLEOTIDE SEQUENCE [LARGE SCALE GENOMIC DNA]</scope>
    <source>
        <strain evidence="1 2">Pla110</strain>
    </source>
</reference>
<evidence type="ECO:0000313" key="1">
    <source>
        <dbReference type="EMBL" id="QDU82481.1"/>
    </source>
</evidence>
<dbReference type="KEGG" id="plon:Pla110_42390"/>
<gene>
    <name evidence="1" type="ORF">Pla110_42390</name>
</gene>
<dbReference type="AlphaFoldDB" id="A0A518CTC1"/>
<accession>A0A518CTC1</accession>
<dbReference type="RefSeq" id="WP_144998731.1">
    <property type="nucleotide sequence ID" value="NZ_CP036281.1"/>
</dbReference>
<sequence>MKLPPNMLSALSEHGRLVAELQNLLEEDRVYAMIFHFDTTEDPELIKRFPYLKGQKFGYRVMRFRILQDDLNDNSTLCNIKLMDLQDVCVASDEAVAYLLHLWNTPLELFKSPDQSSIPNLK</sequence>
<keyword evidence="2" id="KW-1185">Reference proteome</keyword>
<evidence type="ECO:0000313" key="2">
    <source>
        <dbReference type="Proteomes" id="UP000317178"/>
    </source>
</evidence>
<proteinExistence type="predicted"/>
<dbReference type="Proteomes" id="UP000317178">
    <property type="component" value="Chromosome"/>
</dbReference>
<name>A0A518CTC1_9PLAN</name>
<organism evidence="1 2">
    <name type="scientific">Polystyrenella longa</name>
    <dbReference type="NCBI Taxonomy" id="2528007"/>
    <lineage>
        <taxon>Bacteria</taxon>
        <taxon>Pseudomonadati</taxon>
        <taxon>Planctomycetota</taxon>
        <taxon>Planctomycetia</taxon>
        <taxon>Planctomycetales</taxon>
        <taxon>Planctomycetaceae</taxon>
        <taxon>Polystyrenella</taxon>
    </lineage>
</organism>